<dbReference type="Gene3D" id="3.40.50.300">
    <property type="entry name" value="P-loop containing nucleotide triphosphate hydrolases"/>
    <property type="match status" value="1"/>
</dbReference>
<dbReference type="InterPro" id="IPR015854">
    <property type="entry name" value="ABC_transpr_LolD-like"/>
</dbReference>
<sequence length="223" mass="24511">MPILKVTGLSKSFTVAGNPQPVLQNLNLEIEQGEILMLLGPSGSGKSSLLNLLAGVDQPDSGQISILNQNITALNEAGRTRFRREHIGVVYQFFNLIPTLTVMENILLPLSLNGRLAERMQAEQQLALMGLADKQDRFPEQLSGGEQQRVAICRALVHKPALLLADEPTGSLDNDTADQVLALMLEKIRQEQMTLIMVTHSDALIEHADRVLRLHRGVLEQVA</sequence>
<reference evidence="6" key="1">
    <citation type="submission" date="2020-10" db="EMBL/GenBank/DDBJ databases">
        <title>Bacterium isolated from coastal waters sediment.</title>
        <authorList>
            <person name="Chen R.-J."/>
            <person name="Lu D.-C."/>
            <person name="Zhu K.-L."/>
            <person name="Du Z.-J."/>
        </authorList>
    </citation>
    <scope>NUCLEOTIDE SEQUENCE</scope>
    <source>
        <strain evidence="6">N1Y112</strain>
    </source>
</reference>
<dbReference type="FunFam" id="3.40.50.300:FF:000032">
    <property type="entry name" value="Export ABC transporter ATP-binding protein"/>
    <property type="match status" value="1"/>
</dbReference>
<dbReference type="InterPro" id="IPR017911">
    <property type="entry name" value="MacB-like_ATP-bd"/>
</dbReference>
<dbReference type="InterPro" id="IPR003439">
    <property type="entry name" value="ABC_transporter-like_ATP-bd"/>
</dbReference>
<dbReference type="SMART" id="SM00382">
    <property type="entry name" value="AAA"/>
    <property type="match status" value="1"/>
</dbReference>
<keyword evidence="3 6" id="KW-0067">ATP-binding</keyword>
<keyword evidence="2" id="KW-0547">Nucleotide-binding</keyword>
<dbReference type="GO" id="GO:0005886">
    <property type="term" value="C:plasma membrane"/>
    <property type="evidence" value="ECO:0007669"/>
    <property type="project" value="TreeGrafter"/>
</dbReference>
<accession>A0A8J7FUF5</accession>
<evidence type="ECO:0000256" key="1">
    <source>
        <dbReference type="ARBA" id="ARBA00022448"/>
    </source>
</evidence>
<dbReference type="PROSITE" id="PS00211">
    <property type="entry name" value="ABC_TRANSPORTER_1"/>
    <property type="match status" value="1"/>
</dbReference>
<dbReference type="AlphaFoldDB" id="A0A8J7FUF5"/>
<dbReference type="PROSITE" id="PS50893">
    <property type="entry name" value="ABC_TRANSPORTER_2"/>
    <property type="match status" value="1"/>
</dbReference>
<proteinExistence type="inferred from homology"/>
<comment type="similarity">
    <text evidence="4">Belongs to the ABC transporter superfamily. Macrolide exporter (TC 3.A.1.122) family.</text>
</comment>
<dbReference type="GO" id="GO:0016887">
    <property type="term" value="F:ATP hydrolysis activity"/>
    <property type="evidence" value="ECO:0007669"/>
    <property type="project" value="InterPro"/>
</dbReference>
<evidence type="ECO:0000256" key="4">
    <source>
        <dbReference type="ARBA" id="ARBA00038388"/>
    </source>
</evidence>
<evidence type="ECO:0000256" key="2">
    <source>
        <dbReference type="ARBA" id="ARBA00022741"/>
    </source>
</evidence>
<dbReference type="InterPro" id="IPR027417">
    <property type="entry name" value="P-loop_NTPase"/>
</dbReference>
<dbReference type="GO" id="GO:0005524">
    <property type="term" value="F:ATP binding"/>
    <property type="evidence" value="ECO:0007669"/>
    <property type="project" value="UniProtKB-KW"/>
</dbReference>
<dbReference type="EMBL" id="JADEYS010000008">
    <property type="protein sequence ID" value="MBE9397545.1"/>
    <property type="molecule type" value="Genomic_DNA"/>
</dbReference>
<dbReference type="CDD" id="cd03255">
    <property type="entry name" value="ABC_MJ0796_LolCDE_FtsE"/>
    <property type="match status" value="1"/>
</dbReference>
<organism evidence="6 7">
    <name type="scientific">Pontibacterium sinense</name>
    <dbReference type="NCBI Taxonomy" id="2781979"/>
    <lineage>
        <taxon>Bacteria</taxon>
        <taxon>Pseudomonadati</taxon>
        <taxon>Pseudomonadota</taxon>
        <taxon>Gammaproteobacteria</taxon>
        <taxon>Oceanospirillales</taxon>
        <taxon>Oceanospirillaceae</taxon>
        <taxon>Pontibacterium</taxon>
    </lineage>
</organism>
<evidence type="ECO:0000256" key="3">
    <source>
        <dbReference type="ARBA" id="ARBA00022840"/>
    </source>
</evidence>
<gene>
    <name evidence="6" type="ORF">IOQ59_09770</name>
</gene>
<keyword evidence="7" id="KW-1185">Reference proteome</keyword>
<dbReference type="InterPro" id="IPR003593">
    <property type="entry name" value="AAA+_ATPase"/>
</dbReference>
<dbReference type="GO" id="GO:0022857">
    <property type="term" value="F:transmembrane transporter activity"/>
    <property type="evidence" value="ECO:0007669"/>
    <property type="project" value="TreeGrafter"/>
</dbReference>
<dbReference type="RefSeq" id="WP_193953097.1">
    <property type="nucleotide sequence ID" value="NZ_JADEYS010000008.1"/>
</dbReference>
<dbReference type="Proteomes" id="UP000640333">
    <property type="component" value="Unassembled WGS sequence"/>
</dbReference>
<dbReference type="PANTHER" id="PTHR24220:SF659">
    <property type="entry name" value="TRANSPORTER, PUTATIVE-RELATED"/>
    <property type="match status" value="1"/>
</dbReference>
<comment type="caution">
    <text evidence="6">The sequence shown here is derived from an EMBL/GenBank/DDBJ whole genome shotgun (WGS) entry which is preliminary data.</text>
</comment>
<dbReference type="Pfam" id="PF00005">
    <property type="entry name" value="ABC_tran"/>
    <property type="match status" value="1"/>
</dbReference>
<feature type="domain" description="ABC transporter" evidence="5">
    <location>
        <begin position="4"/>
        <end position="222"/>
    </location>
</feature>
<keyword evidence="1" id="KW-0813">Transport</keyword>
<evidence type="ECO:0000313" key="7">
    <source>
        <dbReference type="Proteomes" id="UP000640333"/>
    </source>
</evidence>
<dbReference type="PANTHER" id="PTHR24220">
    <property type="entry name" value="IMPORT ATP-BINDING PROTEIN"/>
    <property type="match status" value="1"/>
</dbReference>
<dbReference type="InterPro" id="IPR017871">
    <property type="entry name" value="ABC_transporter-like_CS"/>
</dbReference>
<evidence type="ECO:0000259" key="5">
    <source>
        <dbReference type="PROSITE" id="PS50893"/>
    </source>
</evidence>
<name>A0A8J7FUF5_9GAMM</name>
<dbReference type="SUPFAM" id="SSF52540">
    <property type="entry name" value="P-loop containing nucleoside triphosphate hydrolases"/>
    <property type="match status" value="1"/>
</dbReference>
<dbReference type="GO" id="GO:1902495">
    <property type="term" value="C:transmembrane transporter complex"/>
    <property type="evidence" value="ECO:0007669"/>
    <property type="project" value="UniProtKB-ARBA"/>
</dbReference>
<protein>
    <submittedName>
        <fullName evidence="6">ABC transporter ATP-binding protein</fullName>
    </submittedName>
</protein>
<evidence type="ECO:0000313" key="6">
    <source>
        <dbReference type="EMBL" id="MBE9397545.1"/>
    </source>
</evidence>